<dbReference type="InterPro" id="IPR019821">
    <property type="entry name" value="Kinesin_motor_CS"/>
</dbReference>
<organism evidence="14 15">
    <name type="scientific">Malassezia cuniculi</name>
    <dbReference type="NCBI Taxonomy" id="948313"/>
    <lineage>
        <taxon>Eukaryota</taxon>
        <taxon>Fungi</taxon>
        <taxon>Dikarya</taxon>
        <taxon>Basidiomycota</taxon>
        <taxon>Ustilaginomycotina</taxon>
        <taxon>Malasseziomycetes</taxon>
        <taxon>Malasseziales</taxon>
        <taxon>Malasseziaceae</taxon>
        <taxon>Malassezia</taxon>
    </lineage>
</organism>
<dbReference type="Gene3D" id="3.40.850.10">
    <property type="entry name" value="Kinesin motor domain"/>
    <property type="match status" value="1"/>
</dbReference>
<proteinExistence type="inferred from homology"/>
<sequence length="898" mass="98563">MAANVRVVARFRPASIPDGTLNDGDGDVVVDIDGSQNVRVLRGAASAPFVFDRVFPMDSTQADVFEYAAKETVGDILQGYNGTIFAYGQTGSGKTYTMMGPDIDDEQRGIIPRISRQIFEGILASPPTLEYLVKVSYMEIYMERVRDLLAPAQDNLQIHEDRSNGVHVKGLSEYYVSDASEVLELIQRGSMARAVSSTRMNTESSRSHSIFVFNIQQKSSQTGTIKNGRLYLVDLAGSEKVGKTGASGQTLEEAKKINKSLSALGMVINALTDGKSQHVPYRDSKLTRILQESLGGNSRTTLIVNCSPCAYNIEETLSTLRFGVRAKSIKNNAHINAELSPEELRHQLRRAREKAAALGQKAAVLSTELSKWRAGEQVPPSEWAELEGESGSQEPKDASESDEDESQKAIDSAAANALRAELEYVRAQEATLVQRNRQLAAELSEARVRIEELASEHQEANAELNVLRSSSSRADSPREEISRSREERLAESMSPLEARAQADLGSVLATFSKLEAGAIAAGTTPADVHTLRQTYVQTTIALGEQTQRAKKYEQENEVLREQKQAISNRMTALQKRFDLISDRLSALEYSTRPGDDSSEQISALRTLLEEQSASFRDDESSEVSQLQKLLSIRGEEAAALTRSLDELRASHEEQKNALRLLSQAPEGGNRIDTDLVQRLVQASSQMEQSREVVALRLQEYDAMKRDLMNELRTRSERLVEMEMSLENMQEQYRALAQAMSLRSQQKKMAILEKHLEQLTTVQKELVDQNAALKKDMAVYEKRIEARDDRIAELEERLSSAANTRATTPVPDILTAPAPAAVYSAPQLPTAPSAPSAPSTGPSFALPYSASNASRVSLAAPPAPTFGRIAKPIRGGGGTSASAADENPRPKGSWFFAAK</sequence>
<keyword evidence="5 9" id="KW-0067">ATP-binding</keyword>
<dbReference type="CDD" id="cd01369">
    <property type="entry name" value="KISc_KHC_KIF5"/>
    <property type="match status" value="1"/>
</dbReference>
<evidence type="ECO:0000256" key="9">
    <source>
        <dbReference type="PROSITE-ProRule" id="PRU00283"/>
    </source>
</evidence>
<dbReference type="GO" id="GO:0005874">
    <property type="term" value="C:microtubule"/>
    <property type="evidence" value="ECO:0007669"/>
    <property type="project" value="UniProtKB-KW"/>
</dbReference>
<dbReference type="PROSITE" id="PS00411">
    <property type="entry name" value="KINESIN_MOTOR_1"/>
    <property type="match status" value="1"/>
</dbReference>
<name>A0AAF0J756_9BASI</name>
<dbReference type="CDD" id="cd23649">
    <property type="entry name" value="Khc_CBD_cc"/>
    <property type="match status" value="1"/>
</dbReference>
<evidence type="ECO:0000256" key="3">
    <source>
        <dbReference type="ARBA" id="ARBA00022701"/>
    </source>
</evidence>
<dbReference type="InterPro" id="IPR027640">
    <property type="entry name" value="Kinesin-like_fam"/>
</dbReference>
<feature type="coiled-coil region" evidence="11">
    <location>
        <begin position="637"/>
        <end position="664"/>
    </location>
</feature>
<evidence type="ECO:0000256" key="1">
    <source>
        <dbReference type="ARBA" id="ARBA00004245"/>
    </source>
</evidence>
<evidence type="ECO:0000256" key="8">
    <source>
        <dbReference type="ARBA" id="ARBA00023212"/>
    </source>
</evidence>
<evidence type="ECO:0000256" key="5">
    <source>
        <dbReference type="ARBA" id="ARBA00022840"/>
    </source>
</evidence>
<evidence type="ECO:0000256" key="11">
    <source>
        <dbReference type="SAM" id="Coils"/>
    </source>
</evidence>
<dbReference type="Proteomes" id="UP001219933">
    <property type="component" value="Chromosome 4"/>
</dbReference>
<evidence type="ECO:0000313" key="14">
    <source>
        <dbReference type="EMBL" id="WFD36267.1"/>
    </source>
</evidence>
<feature type="domain" description="Kinesin motor" evidence="13">
    <location>
        <begin position="4"/>
        <end position="329"/>
    </location>
</feature>
<keyword evidence="6 11" id="KW-0175">Coiled coil</keyword>
<dbReference type="InterPro" id="IPR027417">
    <property type="entry name" value="P-loop_NTPase"/>
</dbReference>
<feature type="compositionally biased region" description="Basic and acidic residues" evidence="12">
    <location>
        <begin position="475"/>
        <end position="490"/>
    </location>
</feature>
<evidence type="ECO:0000259" key="13">
    <source>
        <dbReference type="PROSITE" id="PS50067"/>
    </source>
</evidence>
<dbReference type="PANTHER" id="PTHR47968">
    <property type="entry name" value="CENTROMERE PROTEIN E"/>
    <property type="match status" value="1"/>
</dbReference>
<dbReference type="PROSITE" id="PS50067">
    <property type="entry name" value="KINESIN_MOTOR_2"/>
    <property type="match status" value="1"/>
</dbReference>
<dbReference type="EMBL" id="CP119880">
    <property type="protein sequence ID" value="WFD36267.1"/>
    <property type="molecule type" value="Genomic_DNA"/>
</dbReference>
<dbReference type="InterPro" id="IPR059182">
    <property type="entry name" value="Khc_C"/>
</dbReference>
<keyword evidence="2" id="KW-0963">Cytoplasm</keyword>
<dbReference type="PRINTS" id="PR00380">
    <property type="entry name" value="KINESINHEAVY"/>
</dbReference>
<gene>
    <name evidence="14" type="ORF">MCUN1_003145</name>
</gene>
<evidence type="ECO:0000313" key="15">
    <source>
        <dbReference type="Proteomes" id="UP001219933"/>
    </source>
</evidence>
<evidence type="ECO:0000256" key="12">
    <source>
        <dbReference type="SAM" id="MobiDB-lite"/>
    </source>
</evidence>
<feature type="region of interest" description="Disordered" evidence="12">
    <location>
        <begin position="457"/>
        <end position="493"/>
    </location>
</feature>
<dbReference type="FunFam" id="3.40.850.10:FF:000031">
    <property type="entry name" value="Kinesin-like protein"/>
    <property type="match status" value="1"/>
</dbReference>
<feature type="binding site" evidence="9">
    <location>
        <begin position="88"/>
        <end position="95"/>
    </location>
    <ligand>
        <name>ATP</name>
        <dbReference type="ChEBI" id="CHEBI:30616"/>
    </ligand>
</feature>
<feature type="region of interest" description="Disordered" evidence="12">
    <location>
        <begin position="371"/>
        <end position="410"/>
    </location>
</feature>
<keyword evidence="15" id="KW-1185">Reference proteome</keyword>
<dbReference type="AlphaFoldDB" id="A0AAF0J756"/>
<evidence type="ECO:0000256" key="4">
    <source>
        <dbReference type="ARBA" id="ARBA00022741"/>
    </source>
</evidence>
<dbReference type="GO" id="GO:0003777">
    <property type="term" value="F:microtubule motor activity"/>
    <property type="evidence" value="ECO:0007669"/>
    <property type="project" value="InterPro"/>
</dbReference>
<dbReference type="SUPFAM" id="SSF52540">
    <property type="entry name" value="P-loop containing nucleoside triphosphate hydrolases"/>
    <property type="match status" value="1"/>
</dbReference>
<dbReference type="InterPro" id="IPR036961">
    <property type="entry name" value="Kinesin_motor_dom_sf"/>
</dbReference>
<protein>
    <recommendedName>
        <fullName evidence="10">Kinesin-like protein</fullName>
    </recommendedName>
</protein>
<dbReference type="GO" id="GO:0005524">
    <property type="term" value="F:ATP binding"/>
    <property type="evidence" value="ECO:0007669"/>
    <property type="project" value="UniProtKB-UniRule"/>
</dbReference>
<dbReference type="PANTHER" id="PTHR47968:SF75">
    <property type="entry name" value="CENTROMERE-ASSOCIATED PROTEIN E"/>
    <property type="match status" value="1"/>
</dbReference>
<keyword evidence="4 9" id="KW-0547">Nucleotide-binding</keyword>
<comment type="similarity">
    <text evidence="9 10">Belongs to the TRAFAC class myosin-kinesin ATPase superfamily. Kinesin family.</text>
</comment>
<dbReference type="Pfam" id="PF00225">
    <property type="entry name" value="Kinesin"/>
    <property type="match status" value="1"/>
</dbReference>
<accession>A0AAF0J756</accession>
<reference evidence="14" key="1">
    <citation type="submission" date="2023-03" db="EMBL/GenBank/DDBJ databases">
        <title>Mating type loci evolution in Malassezia.</title>
        <authorList>
            <person name="Coelho M.A."/>
        </authorList>
    </citation>
    <scope>NUCLEOTIDE SEQUENCE</scope>
    <source>
        <strain evidence="14">CBS 11721</strain>
    </source>
</reference>
<evidence type="ECO:0000256" key="7">
    <source>
        <dbReference type="ARBA" id="ARBA00023175"/>
    </source>
</evidence>
<keyword evidence="3 10" id="KW-0493">Microtubule</keyword>
<feature type="coiled-coil region" evidence="11">
    <location>
        <begin position="542"/>
        <end position="576"/>
    </location>
</feature>
<dbReference type="SMART" id="SM00129">
    <property type="entry name" value="KISc"/>
    <property type="match status" value="1"/>
</dbReference>
<comment type="subcellular location">
    <subcellularLocation>
        <location evidence="1">Cytoplasm</location>
        <location evidence="1">Cytoskeleton</location>
    </subcellularLocation>
</comment>
<keyword evidence="8" id="KW-0206">Cytoskeleton</keyword>
<feature type="region of interest" description="Disordered" evidence="12">
    <location>
        <begin position="866"/>
        <end position="898"/>
    </location>
</feature>
<evidence type="ECO:0000256" key="6">
    <source>
        <dbReference type="ARBA" id="ARBA00023054"/>
    </source>
</evidence>
<dbReference type="GO" id="GO:0008017">
    <property type="term" value="F:microtubule binding"/>
    <property type="evidence" value="ECO:0007669"/>
    <property type="project" value="InterPro"/>
</dbReference>
<dbReference type="InterPro" id="IPR001752">
    <property type="entry name" value="Kinesin_motor_dom"/>
</dbReference>
<feature type="coiled-coil region" evidence="11">
    <location>
        <begin position="711"/>
        <end position="803"/>
    </location>
</feature>
<evidence type="ECO:0000256" key="10">
    <source>
        <dbReference type="RuleBase" id="RU000394"/>
    </source>
</evidence>
<dbReference type="GO" id="GO:0007018">
    <property type="term" value="P:microtubule-based movement"/>
    <property type="evidence" value="ECO:0007669"/>
    <property type="project" value="InterPro"/>
</dbReference>
<evidence type="ECO:0000256" key="2">
    <source>
        <dbReference type="ARBA" id="ARBA00022490"/>
    </source>
</evidence>
<keyword evidence="7 9" id="KW-0505">Motor protein</keyword>